<dbReference type="PANTHER" id="PTHR30435">
    <property type="entry name" value="FLAGELLAR PROTEIN"/>
    <property type="match status" value="1"/>
</dbReference>
<feature type="region of interest" description="Disordered" evidence="7">
    <location>
        <begin position="67"/>
        <end position="108"/>
    </location>
</feature>
<accession>A0ABT9VDQ0</accession>
<dbReference type="PROSITE" id="PS00588">
    <property type="entry name" value="FLAGELLA_BB_ROD"/>
    <property type="match status" value="1"/>
</dbReference>
<dbReference type="Proteomes" id="UP001224359">
    <property type="component" value="Unassembled WGS sequence"/>
</dbReference>
<dbReference type="InterPro" id="IPR001444">
    <property type="entry name" value="Flag_bb_rod_N"/>
</dbReference>
<keyword evidence="4 6" id="KW-0975">Bacterial flagellum</keyword>
<reference evidence="10 11" key="1">
    <citation type="submission" date="2023-07" db="EMBL/GenBank/DDBJ databases">
        <title>Genomic Encyclopedia of Type Strains, Phase IV (KMG-IV): sequencing the most valuable type-strain genomes for metagenomic binning, comparative biology and taxonomic classification.</title>
        <authorList>
            <person name="Goeker M."/>
        </authorList>
    </citation>
    <scope>NUCLEOTIDE SEQUENCE [LARGE SCALE GENOMIC DNA]</scope>
    <source>
        <strain evidence="10 11">DSM 16460</strain>
    </source>
</reference>
<comment type="subcellular location">
    <subcellularLocation>
        <location evidence="1 6">Bacterial flagellum basal body</location>
    </subcellularLocation>
</comment>
<keyword evidence="10" id="KW-0282">Flagellum</keyword>
<comment type="similarity">
    <text evidence="2">Belongs to the flagella basal body rod proteins family.</text>
</comment>
<dbReference type="InterPro" id="IPR010930">
    <property type="entry name" value="Flg_bb/hook_C_dom"/>
</dbReference>
<name>A0ABT9VDQ0_9BACI</name>
<evidence type="ECO:0000256" key="4">
    <source>
        <dbReference type="ARBA" id="ARBA00023143"/>
    </source>
</evidence>
<evidence type="ECO:0000256" key="2">
    <source>
        <dbReference type="ARBA" id="ARBA00009677"/>
    </source>
</evidence>
<evidence type="ECO:0000313" key="10">
    <source>
        <dbReference type="EMBL" id="MDQ0159099.1"/>
    </source>
</evidence>
<dbReference type="InterPro" id="IPR006299">
    <property type="entry name" value="FlgC"/>
</dbReference>
<feature type="domain" description="Flagellar basal-body/hook protein C-terminal" evidence="9">
    <location>
        <begin position="105"/>
        <end position="147"/>
    </location>
</feature>
<proteinExistence type="inferred from homology"/>
<evidence type="ECO:0000313" key="11">
    <source>
        <dbReference type="Proteomes" id="UP001224359"/>
    </source>
</evidence>
<keyword evidence="10" id="KW-0966">Cell projection</keyword>
<dbReference type="NCBIfam" id="TIGR01395">
    <property type="entry name" value="FlgC"/>
    <property type="match status" value="1"/>
</dbReference>
<evidence type="ECO:0000259" key="9">
    <source>
        <dbReference type="Pfam" id="PF06429"/>
    </source>
</evidence>
<dbReference type="InterPro" id="IPR019776">
    <property type="entry name" value="Flagellar_basal_body_rod_CS"/>
</dbReference>
<keyword evidence="11" id="KW-1185">Reference proteome</keyword>
<comment type="caution">
    <text evidence="10">The sequence shown here is derived from an EMBL/GenBank/DDBJ whole genome shotgun (WGS) entry which is preliminary data.</text>
</comment>
<evidence type="ECO:0000256" key="5">
    <source>
        <dbReference type="ARBA" id="ARBA00025933"/>
    </source>
</evidence>
<evidence type="ECO:0000259" key="8">
    <source>
        <dbReference type="Pfam" id="PF00460"/>
    </source>
</evidence>
<dbReference type="Pfam" id="PF06429">
    <property type="entry name" value="Flg_bbr_C"/>
    <property type="match status" value="1"/>
</dbReference>
<dbReference type="PANTHER" id="PTHR30435:SF2">
    <property type="entry name" value="FLAGELLAR BASAL-BODY ROD PROTEIN FLGC"/>
    <property type="match status" value="1"/>
</dbReference>
<organism evidence="10 11">
    <name type="scientific">Alkalibacillus salilacus</name>
    <dbReference type="NCBI Taxonomy" id="284582"/>
    <lineage>
        <taxon>Bacteria</taxon>
        <taxon>Bacillati</taxon>
        <taxon>Bacillota</taxon>
        <taxon>Bacilli</taxon>
        <taxon>Bacillales</taxon>
        <taxon>Bacillaceae</taxon>
        <taxon>Alkalibacillus</taxon>
    </lineage>
</organism>
<keyword evidence="10" id="KW-0969">Cilium</keyword>
<sequence length="151" mass="16704">MSIFSGMNTNASALTANRFKMDVVSSNIANADTTRAELNEDGEWEPYRRKIVSQESRGASFDSFLQKSLNQSDNPGGGVRINSVEEDPSPFQEVYNPSHPDSNEDGYVQKPNVNPLEEMLELMSTSRSYEANVTALNASKGMMMKSLEIGR</sequence>
<evidence type="ECO:0000256" key="3">
    <source>
        <dbReference type="ARBA" id="ARBA00017941"/>
    </source>
</evidence>
<protein>
    <recommendedName>
        <fullName evidence="3 6">Flagellar basal-body rod protein FlgC</fullName>
    </recommendedName>
</protein>
<evidence type="ECO:0000256" key="7">
    <source>
        <dbReference type="SAM" id="MobiDB-lite"/>
    </source>
</evidence>
<feature type="domain" description="Flagellar basal body rod protein N-terminal" evidence="8">
    <location>
        <begin position="7"/>
        <end position="36"/>
    </location>
</feature>
<gene>
    <name evidence="10" type="ORF">J2S77_001063</name>
</gene>
<evidence type="ECO:0000256" key="6">
    <source>
        <dbReference type="RuleBase" id="RU362062"/>
    </source>
</evidence>
<dbReference type="Pfam" id="PF00460">
    <property type="entry name" value="Flg_bb_rod"/>
    <property type="match status" value="1"/>
</dbReference>
<evidence type="ECO:0000256" key="1">
    <source>
        <dbReference type="ARBA" id="ARBA00004117"/>
    </source>
</evidence>
<dbReference type="EMBL" id="JAUSTQ010000003">
    <property type="protein sequence ID" value="MDQ0159099.1"/>
    <property type="molecule type" value="Genomic_DNA"/>
</dbReference>
<dbReference type="RefSeq" id="WP_306975310.1">
    <property type="nucleotide sequence ID" value="NZ_JAUSTQ010000003.1"/>
</dbReference>
<comment type="subunit">
    <text evidence="5 6">The basal body constitutes a major portion of the flagellar organelle and consists of four rings (L,P,S, and M) mounted on a central rod. The rod consists of about 26 subunits of FlgG in the distal portion, and FlgB, FlgC and FlgF are thought to build up the proximal portion of the rod with about 6 subunits each.</text>
</comment>